<comment type="caution">
    <text evidence="2">The sequence shown here is derived from an EMBL/GenBank/DDBJ whole genome shotgun (WGS) entry which is preliminary data.</text>
</comment>
<proteinExistence type="predicted"/>
<sequence>ENKDVRDRDRSNCWKSLSCKGSFIIMGHVSLYSLGALVIVKGKIETKTTQQMQFMSSMSEMVCVVILIKDLDLRTANDLHKVIEIIRNIAEKYQ</sequence>
<feature type="non-terminal residue" evidence="2">
    <location>
        <position position="1"/>
    </location>
</feature>
<keyword evidence="3" id="KW-1185">Reference proteome</keyword>
<dbReference type="Proteomes" id="UP000887013">
    <property type="component" value="Unassembled WGS sequence"/>
</dbReference>
<dbReference type="EMBL" id="BMAW01070981">
    <property type="protein sequence ID" value="GFT75987.1"/>
    <property type="molecule type" value="Genomic_DNA"/>
</dbReference>
<evidence type="ECO:0000313" key="2">
    <source>
        <dbReference type="EMBL" id="GFT75987.1"/>
    </source>
</evidence>
<protein>
    <submittedName>
        <fullName evidence="2">Uncharacterized protein</fullName>
    </submittedName>
</protein>
<keyword evidence="1" id="KW-0812">Transmembrane</keyword>
<accession>A0A8X6U013</accession>
<feature type="non-terminal residue" evidence="2">
    <location>
        <position position="94"/>
    </location>
</feature>
<keyword evidence="1" id="KW-1133">Transmembrane helix</keyword>
<name>A0A8X6U013_NEPPI</name>
<keyword evidence="1" id="KW-0472">Membrane</keyword>
<reference evidence="2" key="1">
    <citation type="submission" date="2020-08" db="EMBL/GenBank/DDBJ databases">
        <title>Multicomponent nature underlies the extraordinary mechanical properties of spider dragline silk.</title>
        <authorList>
            <person name="Kono N."/>
            <person name="Nakamura H."/>
            <person name="Mori M."/>
            <person name="Yoshida Y."/>
            <person name="Ohtoshi R."/>
            <person name="Malay A.D."/>
            <person name="Moran D.A.P."/>
            <person name="Tomita M."/>
            <person name="Numata K."/>
            <person name="Arakawa K."/>
        </authorList>
    </citation>
    <scope>NUCLEOTIDE SEQUENCE</scope>
</reference>
<dbReference type="AlphaFoldDB" id="A0A8X6U013"/>
<organism evidence="2 3">
    <name type="scientific">Nephila pilipes</name>
    <name type="common">Giant wood spider</name>
    <name type="synonym">Nephila maculata</name>
    <dbReference type="NCBI Taxonomy" id="299642"/>
    <lineage>
        <taxon>Eukaryota</taxon>
        <taxon>Metazoa</taxon>
        <taxon>Ecdysozoa</taxon>
        <taxon>Arthropoda</taxon>
        <taxon>Chelicerata</taxon>
        <taxon>Arachnida</taxon>
        <taxon>Araneae</taxon>
        <taxon>Araneomorphae</taxon>
        <taxon>Entelegynae</taxon>
        <taxon>Araneoidea</taxon>
        <taxon>Nephilidae</taxon>
        <taxon>Nephila</taxon>
    </lineage>
</organism>
<evidence type="ECO:0000313" key="3">
    <source>
        <dbReference type="Proteomes" id="UP000887013"/>
    </source>
</evidence>
<gene>
    <name evidence="2" type="ORF">NPIL_521591</name>
</gene>
<evidence type="ECO:0000256" key="1">
    <source>
        <dbReference type="SAM" id="Phobius"/>
    </source>
</evidence>
<feature type="transmembrane region" description="Helical" evidence="1">
    <location>
        <begin position="21"/>
        <end position="40"/>
    </location>
</feature>